<dbReference type="CDD" id="cd02980">
    <property type="entry name" value="TRX_Fd_family"/>
    <property type="match status" value="1"/>
</dbReference>
<dbReference type="SUPFAM" id="SSF52833">
    <property type="entry name" value="Thioredoxin-like"/>
    <property type="match status" value="1"/>
</dbReference>
<keyword evidence="2" id="KW-1185">Reference proteome</keyword>
<gene>
    <name evidence="1" type="ORF">D5R40_15385</name>
</gene>
<accession>A0A3N6RFL3</accession>
<dbReference type="Pfam" id="PF01257">
    <property type="entry name" value="2Fe-2S_thioredx"/>
    <property type="match status" value="1"/>
</dbReference>
<proteinExistence type="predicted"/>
<name>A0A3N6RFL3_9CYAN</name>
<evidence type="ECO:0000313" key="2">
    <source>
        <dbReference type="Proteomes" id="UP000269154"/>
    </source>
</evidence>
<comment type="caution">
    <text evidence="1">The sequence shown here is derived from an EMBL/GenBank/DDBJ whole genome shotgun (WGS) entry which is preliminary data.</text>
</comment>
<organism evidence="1 2">
    <name type="scientific">Okeania hirsuta</name>
    <dbReference type="NCBI Taxonomy" id="1458930"/>
    <lineage>
        <taxon>Bacteria</taxon>
        <taxon>Bacillati</taxon>
        <taxon>Cyanobacteriota</taxon>
        <taxon>Cyanophyceae</taxon>
        <taxon>Oscillatoriophycideae</taxon>
        <taxon>Oscillatoriales</taxon>
        <taxon>Microcoleaceae</taxon>
        <taxon>Okeania</taxon>
    </lineage>
</organism>
<dbReference type="RefSeq" id="WP_124154838.1">
    <property type="nucleotide sequence ID" value="NZ_CAWOLW010000696.1"/>
</dbReference>
<dbReference type="PANTHER" id="PTHR47682">
    <property type="entry name" value="TETRATRICOPEPTIDE REPEAT (TPR)-CONTAINING PROTEIN"/>
    <property type="match status" value="1"/>
</dbReference>
<dbReference type="OrthoDB" id="9761899at2"/>
<protein>
    <submittedName>
        <fullName evidence="1">(2Fe-2S) ferredoxin domain-containing protein</fullName>
    </submittedName>
</protein>
<dbReference type="InterPro" id="IPR036249">
    <property type="entry name" value="Thioredoxin-like_sf"/>
</dbReference>
<sequence>MVENSQVDRRLLVCQNRTCRKQGSAKVLAAFESSEVPNIQVEKSGCLGQCGNGPMVLVLPEEVWYSHVHIDEVSAVVERHLLGGVSVKKMLYSKFHCLRIRTQESGVRR</sequence>
<dbReference type="AlphaFoldDB" id="A0A3N6RFL3"/>
<evidence type="ECO:0000313" key="1">
    <source>
        <dbReference type="EMBL" id="RQH40938.1"/>
    </source>
</evidence>
<dbReference type="PANTHER" id="PTHR47682:SF1">
    <property type="entry name" value="TETRATRICOPEPTIDE REPEAT (TPR)-CONTAINING PROTEIN"/>
    <property type="match status" value="1"/>
</dbReference>
<dbReference type="EMBL" id="RCBY01000080">
    <property type="protein sequence ID" value="RQH40938.1"/>
    <property type="molecule type" value="Genomic_DNA"/>
</dbReference>
<reference evidence="1 2" key="1">
    <citation type="journal article" date="2018" name="ACS Chem. Biol.">
        <title>Ketoreductase domain dysfunction expands chemodiversity: malyngamide biosynthesis in the cyanobacterium Okeania hirsuta.</title>
        <authorList>
            <person name="Moss N.A."/>
            <person name="Leao T."/>
            <person name="Rankin M."/>
            <person name="McCullough T.M."/>
            <person name="Qu P."/>
            <person name="Korobeynikov A."/>
            <person name="Smith J.L."/>
            <person name="Gerwick L."/>
            <person name="Gerwick W.H."/>
        </authorList>
    </citation>
    <scope>NUCLEOTIDE SEQUENCE [LARGE SCALE GENOMIC DNA]</scope>
    <source>
        <strain evidence="1 2">PAB10Feb10-1</strain>
    </source>
</reference>
<dbReference type="Proteomes" id="UP000269154">
    <property type="component" value="Unassembled WGS sequence"/>
</dbReference>
<dbReference type="Gene3D" id="3.40.30.10">
    <property type="entry name" value="Glutaredoxin"/>
    <property type="match status" value="1"/>
</dbReference>